<dbReference type="AlphaFoldDB" id="A0A0E9SJ35"/>
<organism evidence="1">
    <name type="scientific">Anguilla anguilla</name>
    <name type="common">European freshwater eel</name>
    <name type="synonym">Muraena anguilla</name>
    <dbReference type="NCBI Taxonomy" id="7936"/>
    <lineage>
        <taxon>Eukaryota</taxon>
        <taxon>Metazoa</taxon>
        <taxon>Chordata</taxon>
        <taxon>Craniata</taxon>
        <taxon>Vertebrata</taxon>
        <taxon>Euteleostomi</taxon>
        <taxon>Actinopterygii</taxon>
        <taxon>Neopterygii</taxon>
        <taxon>Teleostei</taxon>
        <taxon>Anguilliformes</taxon>
        <taxon>Anguillidae</taxon>
        <taxon>Anguilla</taxon>
    </lineage>
</organism>
<evidence type="ECO:0000313" key="1">
    <source>
        <dbReference type="EMBL" id="JAH41384.1"/>
    </source>
</evidence>
<protein>
    <submittedName>
        <fullName evidence="1">Uncharacterized protein</fullName>
    </submittedName>
</protein>
<reference evidence="1" key="2">
    <citation type="journal article" date="2015" name="Fish Shellfish Immunol.">
        <title>Early steps in the European eel (Anguilla anguilla)-Vibrio vulnificus interaction in the gills: Role of the RtxA13 toxin.</title>
        <authorList>
            <person name="Callol A."/>
            <person name="Pajuelo D."/>
            <person name="Ebbesson L."/>
            <person name="Teles M."/>
            <person name="MacKenzie S."/>
            <person name="Amaro C."/>
        </authorList>
    </citation>
    <scope>NUCLEOTIDE SEQUENCE</scope>
</reference>
<dbReference type="EMBL" id="GBXM01067193">
    <property type="protein sequence ID" value="JAH41384.1"/>
    <property type="molecule type" value="Transcribed_RNA"/>
</dbReference>
<name>A0A0E9SJ35_ANGAN</name>
<reference evidence="1" key="1">
    <citation type="submission" date="2014-11" db="EMBL/GenBank/DDBJ databases">
        <authorList>
            <person name="Amaro Gonzalez C."/>
        </authorList>
    </citation>
    <scope>NUCLEOTIDE SEQUENCE</scope>
</reference>
<proteinExistence type="predicted"/>
<sequence>MILNTELLSATTVTQVSQQSHLQLYPPNVTHWTIVPIW</sequence>
<accession>A0A0E9SJ35</accession>